<reference evidence="12 13" key="1">
    <citation type="submission" date="2019-03" db="EMBL/GenBank/DDBJ databases">
        <title>Genomic Encyclopedia of Type Strains, Phase III (KMG-III): the genomes of soil and plant-associated and newly described type strains.</title>
        <authorList>
            <person name="Whitman W."/>
        </authorList>
    </citation>
    <scope>NUCLEOTIDE SEQUENCE [LARGE SCALE GENOMIC DNA]</scope>
    <source>
        <strain evidence="12 13">CGMCC 1.7002</strain>
    </source>
</reference>
<feature type="transmembrane region" description="Helical" evidence="10">
    <location>
        <begin position="126"/>
        <end position="150"/>
    </location>
</feature>
<feature type="transmembrane region" description="Helical" evidence="10">
    <location>
        <begin position="92"/>
        <end position="114"/>
    </location>
</feature>
<keyword evidence="4" id="KW-1003">Cell membrane</keyword>
<proteinExistence type="predicted"/>
<dbReference type="InterPro" id="IPR036890">
    <property type="entry name" value="HATPase_C_sf"/>
</dbReference>
<sequence>MTDSEQTAPALAYSGHHRLRLETLVRLRWLAVAGQSAGVLVVAFLLNYELPLAACFTLIAMSAWLNVFLLVRFPATLRLRSQVSAIQLAYDSLQLGGLLYLTGGLYNPFALLLLAPVSVSATTLPYRWTLALSALAVAIISLLGLFHMPLPWSGAEPFSINNLYVFGIWVALVCGVAFTAAYTNRVAHEARQLADALSATELVLAREQHLSAIDGLAAAAAHELGTPLATIALAAKEMQTDLDDPQSLKKDLELITEQATRCREILQKLRNLNTNEEHFYELSPSDLVAEVSEPQRFFGIDIDIDAQGDGQEPKMARNSGLIYGLGNLIENAVDFAQSRVEVKVRWTDKMLEISICDDGPGYTQDMLMRMGEPYLTTRPKDMKDSDPTEPGGLGLGIFIAKTLLERTGAHLDFYNRDEGRHACVKIAWPRQVIELNE</sequence>
<keyword evidence="5" id="KW-0597">Phosphoprotein</keyword>
<dbReference type="PROSITE" id="PS50109">
    <property type="entry name" value="HIS_KIN"/>
    <property type="match status" value="1"/>
</dbReference>
<dbReference type="GO" id="GO:0005886">
    <property type="term" value="C:plasma membrane"/>
    <property type="evidence" value="ECO:0007669"/>
    <property type="project" value="UniProtKB-SubCell"/>
</dbReference>
<keyword evidence="7" id="KW-0547">Nucleotide-binding</keyword>
<dbReference type="SMART" id="SM00387">
    <property type="entry name" value="HATPase_c"/>
    <property type="match status" value="1"/>
</dbReference>
<dbReference type="GO" id="GO:0005524">
    <property type="term" value="F:ATP binding"/>
    <property type="evidence" value="ECO:0007669"/>
    <property type="project" value="UniProtKB-KW"/>
</dbReference>
<keyword evidence="10" id="KW-0472">Membrane</keyword>
<evidence type="ECO:0000259" key="11">
    <source>
        <dbReference type="PROSITE" id="PS50109"/>
    </source>
</evidence>
<dbReference type="Proteomes" id="UP000295391">
    <property type="component" value="Unassembled WGS sequence"/>
</dbReference>
<dbReference type="GO" id="GO:0000155">
    <property type="term" value="F:phosphorelay sensor kinase activity"/>
    <property type="evidence" value="ECO:0007669"/>
    <property type="project" value="InterPro"/>
</dbReference>
<dbReference type="PRINTS" id="PR00344">
    <property type="entry name" value="BCTRLSENSOR"/>
</dbReference>
<feature type="domain" description="Histidine kinase" evidence="11">
    <location>
        <begin position="219"/>
        <end position="432"/>
    </location>
</feature>
<dbReference type="Gene3D" id="3.30.565.10">
    <property type="entry name" value="Histidine kinase-like ATPase, C-terminal domain"/>
    <property type="match status" value="1"/>
</dbReference>
<dbReference type="InterPro" id="IPR004358">
    <property type="entry name" value="Sig_transdc_His_kin-like_C"/>
</dbReference>
<dbReference type="InterPro" id="IPR005467">
    <property type="entry name" value="His_kinase_dom"/>
</dbReference>
<protein>
    <recommendedName>
        <fullName evidence="3">histidine kinase</fullName>
        <ecNumber evidence="3">2.7.13.3</ecNumber>
    </recommendedName>
</protein>
<name>A0A4R6VJM4_9HYPH</name>
<keyword evidence="6" id="KW-0808">Transferase</keyword>
<keyword evidence="9" id="KW-0067">ATP-binding</keyword>
<feature type="transmembrane region" description="Helical" evidence="10">
    <location>
        <begin position="51"/>
        <end position="71"/>
    </location>
</feature>
<evidence type="ECO:0000313" key="12">
    <source>
        <dbReference type="EMBL" id="TDQ61922.1"/>
    </source>
</evidence>
<dbReference type="PANTHER" id="PTHR44936:SF10">
    <property type="entry name" value="SENSOR PROTEIN RSTB"/>
    <property type="match status" value="1"/>
</dbReference>
<evidence type="ECO:0000256" key="6">
    <source>
        <dbReference type="ARBA" id="ARBA00022679"/>
    </source>
</evidence>
<keyword evidence="10" id="KW-1133">Transmembrane helix</keyword>
<dbReference type="Gene3D" id="1.10.287.130">
    <property type="match status" value="1"/>
</dbReference>
<keyword evidence="10" id="KW-0812">Transmembrane</keyword>
<evidence type="ECO:0000256" key="5">
    <source>
        <dbReference type="ARBA" id="ARBA00022553"/>
    </source>
</evidence>
<dbReference type="EC" id="2.7.13.3" evidence="3"/>
<dbReference type="Pfam" id="PF02518">
    <property type="entry name" value="HATPase_c"/>
    <property type="match status" value="1"/>
</dbReference>
<evidence type="ECO:0000256" key="9">
    <source>
        <dbReference type="ARBA" id="ARBA00022840"/>
    </source>
</evidence>
<evidence type="ECO:0000256" key="8">
    <source>
        <dbReference type="ARBA" id="ARBA00022777"/>
    </source>
</evidence>
<dbReference type="SUPFAM" id="SSF47384">
    <property type="entry name" value="Homodimeric domain of signal transducing histidine kinase"/>
    <property type="match status" value="1"/>
</dbReference>
<evidence type="ECO:0000256" key="3">
    <source>
        <dbReference type="ARBA" id="ARBA00012438"/>
    </source>
</evidence>
<dbReference type="Pfam" id="PF25323">
    <property type="entry name" value="6TM_PilS"/>
    <property type="match status" value="1"/>
</dbReference>
<dbReference type="InterPro" id="IPR003594">
    <property type="entry name" value="HATPase_dom"/>
</dbReference>
<dbReference type="SMART" id="SM00388">
    <property type="entry name" value="HisKA"/>
    <property type="match status" value="1"/>
</dbReference>
<accession>A0A4R6VJM4</accession>
<comment type="subcellular location">
    <subcellularLocation>
        <location evidence="2">Cell membrane</location>
        <topology evidence="2">Multi-pass membrane protein</topology>
    </subcellularLocation>
</comment>
<dbReference type="InterPro" id="IPR047770">
    <property type="entry name" value="RegB"/>
</dbReference>
<evidence type="ECO:0000256" key="10">
    <source>
        <dbReference type="SAM" id="Phobius"/>
    </source>
</evidence>
<dbReference type="InterPro" id="IPR050980">
    <property type="entry name" value="2C_sensor_his_kinase"/>
</dbReference>
<dbReference type="InterPro" id="IPR003661">
    <property type="entry name" value="HisK_dim/P_dom"/>
</dbReference>
<dbReference type="CDD" id="cd00082">
    <property type="entry name" value="HisKA"/>
    <property type="match status" value="1"/>
</dbReference>
<feature type="transmembrane region" description="Helical" evidence="10">
    <location>
        <begin position="27"/>
        <end position="45"/>
    </location>
</feature>
<comment type="catalytic activity">
    <reaction evidence="1">
        <text>ATP + protein L-histidine = ADP + protein N-phospho-L-histidine.</text>
        <dbReference type="EC" id="2.7.13.3"/>
    </reaction>
</comment>
<keyword evidence="8 12" id="KW-0418">Kinase</keyword>
<organism evidence="12 13">
    <name type="scientific">Maritalea mobilis</name>
    <dbReference type="NCBI Taxonomy" id="483324"/>
    <lineage>
        <taxon>Bacteria</taxon>
        <taxon>Pseudomonadati</taxon>
        <taxon>Pseudomonadota</taxon>
        <taxon>Alphaproteobacteria</taxon>
        <taxon>Hyphomicrobiales</taxon>
        <taxon>Devosiaceae</taxon>
        <taxon>Maritalea</taxon>
    </lineage>
</organism>
<dbReference type="Pfam" id="PF00512">
    <property type="entry name" value="HisKA"/>
    <property type="match status" value="1"/>
</dbReference>
<dbReference type="SUPFAM" id="SSF55874">
    <property type="entry name" value="ATPase domain of HSP90 chaperone/DNA topoisomerase II/histidine kinase"/>
    <property type="match status" value="1"/>
</dbReference>
<keyword evidence="13" id="KW-1185">Reference proteome</keyword>
<evidence type="ECO:0000256" key="1">
    <source>
        <dbReference type="ARBA" id="ARBA00000085"/>
    </source>
</evidence>
<dbReference type="AlphaFoldDB" id="A0A4R6VJM4"/>
<dbReference type="EMBL" id="SNYR01000003">
    <property type="protein sequence ID" value="TDQ61922.1"/>
    <property type="molecule type" value="Genomic_DNA"/>
</dbReference>
<comment type="caution">
    <text evidence="12">The sequence shown here is derived from an EMBL/GenBank/DDBJ whole genome shotgun (WGS) entry which is preliminary data.</text>
</comment>
<gene>
    <name evidence="12" type="ORF">ATL17_3026</name>
</gene>
<dbReference type="NCBIfam" id="NF033792">
    <property type="entry name" value="ActS_PrrB_HisK"/>
    <property type="match status" value="1"/>
</dbReference>
<dbReference type="PANTHER" id="PTHR44936">
    <property type="entry name" value="SENSOR PROTEIN CREC"/>
    <property type="match status" value="1"/>
</dbReference>
<feature type="transmembrane region" description="Helical" evidence="10">
    <location>
        <begin position="162"/>
        <end position="182"/>
    </location>
</feature>
<evidence type="ECO:0000256" key="7">
    <source>
        <dbReference type="ARBA" id="ARBA00022741"/>
    </source>
</evidence>
<evidence type="ECO:0000256" key="4">
    <source>
        <dbReference type="ARBA" id="ARBA00022475"/>
    </source>
</evidence>
<dbReference type="InterPro" id="IPR036097">
    <property type="entry name" value="HisK_dim/P_sf"/>
</dbReference>
<evidence type="ECO:0000313" key="13">
    <source>
        <dbReference type="Proteomes" id="UP000295391"/>
    </source>
</evidence>
<evidence type="ECO:0000256" key="2">
    <source>
        <dbReference type="ARBA" id="ARBA00004651"/>
    </source>
</evidence>
<dbReference type="RefSeq" id="WP_246028731.1">
    <property type="nucleotide sequence ID" value="NZ_SNYR01000003.1"/>
</dbReference>